<evidence type="ECO:0000256" key="3">
    <source>
        <dbReference type="ARBA" id="ARBA00022692"/>
    </source>
</evidence>
<dbReference type="InterPro" id="IPR050250">
    <property type="entry name" value="Macrolide_Exporter_MacB"/>
</dbReference>
<comment type="caution">
    <text evidence="9">The sequence shown here is derived from an EMBL/GenBank/DDBJ whole genome shotgun (WGS) entry which is preliminary data.</text>
</comment>
<feature type="domain" description="ABC3 transporter permease C-terminal" evidence="8">
    <location>
        <begin position="64"/>
        <end position="176"/>
    </location>
</feature>
<keyword evidence="4 7" id="KW-1133">Transmembrane helix</keyword>
<dbReference type="OrthoDB" id="3223244at2"/>
<protein>
    <submittedName>
        <fullName evidence="9">ABC transporter permease</fullName>
    </submittedName>
</protein>
<dbReference type="InterPro" id="IPR003838">
    <property type="entry name" value="ABC3_permease_C"/>
</dbReference>
<name>A0A417Y5G2_9ACTN</name>
<feature type="transmembrane region" description="Helical" evidence="7">
    <location>
        <begin position="411"/>
        <end position="429"/>
    </location>
</feature>
<dbReference type="EMBL" id="QXGH01000012">
    <property type="protein sequence ID" value="RHW27744.1"/>
    <property type="molecule type" value="Genomic_DNA"/>
</dbReference>
<evidence type="ECO:0000313" key="10">
    <source>
        <dbReference type="Proteomes" id="UP000283644"/>
    </source>
</evidence>
<dbReference type="AlphaFoldDB" id="A0A417Y5G2"/>
<evidence type="ECO:0000313" key="9">
    <source>
        <dbReference type="EMBL" id="RHW27744.1"/>
    </source>
</evidence>
<feature type="transmembrane region" description="Helical" evidence="7">
    <location>
        <begin position="375"/>
        <end position="399"/>
    </location>
</feature>
<comment type="subcellular location">
    <subcellularLocation>
        <location evidence="1">Cell membrane</location>
        <topology evidence="1">Multi-pass membrane protein</topology>
    </subcellularLocation>
</comment>
<dbReference type="GO" id="GO:0022857">
    <property type="term" value="F:transmembrane transporter activity"/>
    <property type="evidence" value="ECO:0007669"/>
    <property type="project" value="TreeGrafter"/>
</dbReference>
<accession>A0A417Y5G2</accession>
<dbReference type="PANTHER" id="PTHR30572">
    <property type="entry name" value="MEMBRANE COMPONENT OF TRANSPORTER-RELATED"/>
    <property type="match status" value="1"/>
</dbReference>
<reference evidence="9 10" key="1">
    <citation type="submission" date="2018-09" db="EMBL/GenBank/DDBJ databases">
        <title>Genome sequencing of Nocardioides immobilis CCTCC AB 2017083 for comparison to Nocardioides silvaticus.</title>
        <authorList>
            <person name="Li C."/>
            <person name="Wang G."/>
        </authorList>
    </citation>
    <scope>NUCLEOTIDE SEQUENCE [LARGE SCALE GENOMIC DNA]</scope>
    <source>
        <strain evidence="9 10">CCTCC AB 2017083</strain>
    </source>
</reference>
<dbReference type="Pfam" id="PF02687">
    <property type="entry name" value="FtsX"/>
    <property type="match status" value="2"/>
</dbReference>
<proteinExistence type="inferred from homology"/>
<feature type="transmembrane region" description="Helical" evidence="7">
    <location>
        <begin position="150"/>
        <end position="174"/>
    </location>
</feature>
<keyword evidence="5 7" id="KW-0472">Membrane</keyword>
<dbReference type="PANTHER" id="PTHR30572:SF4">
    <property type="entry name" value="ABC TRANSPORTER PERMEASE YTRF"/>
    <property type="match status" value="1"/>
</dbReference>
<dbReference type="RefSeq" id="WP_118924691.1">
    <property type="nucleotide sequence ID" value="NZ_QXGH01000012.1"/>
</dbReference>
<feature type="transmembrane region" description="Helical" evidence="7">
    <location>
        <begin position="281"/>
        <end position="305"/>
    </location>
</feature>
<organism evidence="9 10">
    <name type="scientific">Nocardioides immobilis</name>
    <dbReference type="NCBI Taxonomy" id="2049295"/>
    <lineage>
        <taxon>Bacteria</taxon>
        <taxon>Bacillati</taxon>
        <taxon>Actinomycetota</taxon>
        <taxon>Actinomycetes</taxon>
        <taxon>Propionibacteriales</taxon>
        <taxon>Nocardioidaceae</taxon>
        <taxon>Nocardioides</taxon>
    </lineage>
</organism>
<evidence type="ECO:0000256" key="7">
    <source>
        <dbReference type="SAM" id="Phobius"/>
    </source>
</evidence>
<comment type="similarity">
    <text evidence="6">Belongs to the ABC-4 integral membrane protein family.</text>
</comment>
<dbReference type="Proteomes" id="UP000283644">
    <property type="component" value="Unassembled WGS sequence"/>
</dbReference>
<evidence type="ECO:0000256" key="6">
    <source>
        <dbReference type="ARBA" id="ARBA00038076"/>
    </source>
</evidence>
<feature type="transmembrane region" description="Helical" evidence="7">
    <location>
        <begin position="232"/>
        <end position="254"/>
    </location>
</feature>
<feature type="domain" description="ABC3 transporter permease C-terminal" evidence="8">
    <location>
        <begin position="326"/>
        <end position="411"/>
    </location>
</feature>
<evidence type="ECO:0000256" key="4">
    <source>
        <dbReference type="ARBA" id="ARBA00022989"/>
    </source>
</evidence>
<dbReference type="GO" id="GO:0005886">
    <property type="term" value="C:plasma membrane"/>
    <property type="evidence" value="ECO:0007669"/>
    <property type="project" value="UniProtKB-SubCell"/>
</dbReference>
<evidence type="ECO:0000256" key="2">
    <source>
        <dbReference type="ARBA" id="ARBA00022475"/>
    </source>
</evidence>
<sequence>MNTLAWASLRHRPTAFVATFLAVLLGTAMIGSFATLLETAGGPVSTADEETLTIMGAVVGGWGSAIVLFSVASTLAVTVRQRETEVGLLRAIGATPRQARRLIRAEALLVTVLAAIGGALVAAVGGRALLALLRSGDLVSAEIAYGGGPASLAAAACLVVATATVAAAVTARRATRGPATVVLRESGIDTGRMRWWRVAAGVVLVGYGLAMAAVTITVTADSEDPYAAMQTAGASSILVGVGLALFAPVLLRLMSAPARTALGRSASGHLASYNVARRSHLLASVLAPVIVLTSSAIGTLMLVGIDGRTLEGTVEGAETINLLNNVVVGMIALFAAIMVVNAIAAAISHRRSELRRLWLVGATPAEVERSVVTEAAIVAAVGVLVGAVASLATIMPFAIARDEGPVPDGQLWLPPLLVVGVVALTLTAARGAVRPALRQAVHAGATGR</sequence>
<feature type="transmembrane region" description="Helical" evidence="7">
    <location>
        <begin position="325"/>
        <end position="347"/>
    </location>
</feature>
<feature type="transmembrane region" description="Helical" evidence="7">
    <location>
        <begin position="54"/>
        <end position="79"/>
    </location>
</feature>
<evidence type="ECO:0000259" key="8">
    <source>
        <dbReference type="Pfam" id="PF02687"/>
    </source>
</evidence>
<gene>
    <name evidence="9" type="ORF">D0Z08_08820</name>
</gene>
<evidence type="ECO:0000256" key="1">
    <source>
        <dbReference type="ARBA" id="ARBA00004651"/>
    </source>
</evidence>
<evidence type="ECO:0000256" key="5">
    <source>
        <dbReference type="ARBA" id="ARBA00023136"/>
    </source>
</evidence>
<keyword evidence="2" id="KW-1003">Cell membrane</keyword>
<feature type="transmembrane region" description="Helical" evidence="7">
    <location>
        <begin position="195"/>
        <end position="220"/>
    </location>
</feature>
<keyword evidence="3 7" id="KW-0812">Transmembrane</keyword>
<keyword evidence="10" id="KW-1185">Reference proteome</keyword>
<feature type="transmembrane region" description="Helical" evidence="7">
    <location>
        <begin position="107"/>
        <end position="130"/>
    </location>
</feature>